<keyword evidence="8" id="KW-0274">FAD</keyword>
<keyword evidence="9" id="KW-1133">Transmembrane helix</keyword>
<evidence type="ECO:0000259" key="14">
    <source>
        <dbReference type="Pfam" id="PF00890"/>
    </source>
</evidence>
<evidence type="ECO:0000256" key="11">
    <source>
        <dbReference type="ARBA" id="ARBA00023136"/>
    </source>
</evidence>
<dbReference type="PANTHER" id="PTHR46056:SF12">
    <property type="entry name" value="LONG-CHAIN-ALCOHOL OXIDASE"/>
    <property type="match status" value="1"/>
</dbReference>
<dbReference type="PANTHER" id="PTHR46056">
    <property type="entry name" value="LONG-CHAIN-ALCOHOL OXIDASE"/>
    <property type="match status" value="1"/>
</dbReference>
<comment type="subcellular location">
    <subcellularLocation>
        <location evidence="3">Membrane</location>
    </subcellularLocation>
</comment>
<dbReference type="InterPro" id="IPR012400">
    <property type="entry name" value="Long_Oxdase"/>
</dbReference>
<dbReference type="Pfam" id="PF00890">
    <property type="entry name" value="FAD_binding_2"/>
    <property type="match status" value="1"/>
</dbReference>
<evidence type="ECO:0000256" key="3">
    <source>
        <dbReference type="ARBA" id="ARBA00004370"/>
    </source>
</evidence>
<organism evidence="16 17">
    <name type="scientific">Candidatus Proximibacter danicus</name>
    <dbReference type="NCBI Taxonomy" id="2954365"/>
    <lineage>
        <taxon>Bacteria</taxon>
        <taxon>Pseudomonadati</taxon>
        <taxon>Pseudomonadota</taxon>
        <taxon>Betaproteobacteria</taxon>
        <taxon>Candidatus Proximibacter</taxon>
    </lineage>
</organism>
<comment type="caution">
    <text evidence="16">The sequence shown here is derived from an EMBL/GenBank/DDBJ whole genome shotgun (WGS) entry which is preliminary data.</text>
</comment>
<evidence type="ECO:0000256" key="7">
    <source>
        <dbReference type="ARBA" id="ARBA00022692"/>
    </source>
</evidence>
<feature type="compositionally biased region" description="Polar residues" evidence="12">
    <location>
        <begin position="1"/>
        <end position="17"/>
    </location>
</feature>
<keyword evidence="11" id="KW-0472">Membrane</keyword>
<comment type="similarity">
    <text evidence="4">Belongs to the GMC oxidoreductase family.</text>
</comment>
<evidence type="ECO:0000259" key="15">
    <source>
        <dbReference type="Pfam" id="PF05199"/>
    </source>
</evidence>
<dbReference type="InterPro" id="IPR003953">
    <property type="entry name" value="FAD-dep_OxRdtase_2_FAD-bd"/>
</dbReference>
<evidence type="ECO:0000256" key="10">
    <source>
        <dbReference type="ARBA" id="ARBA00023002"/>
    </source>
</evidence>
<dbReference type="PIRSF" id="PIRSF028937">
    <property type="entry name" value="Lg_Ch_AO"/>
    <property type="match status" value="1"/>
</dbReference>
<dbReference type="Gene3D" id="3.50.50.60">
    <property type="entry name" value="FAD/NAD(P)-binding domain"/>
    <property type="match status" value="2"/>
</dbReference>
<dbReference type="Pfam" id="PF00732">
    <property type="entry name" value="GMC_oxred_N"/>
    <property type="match status" value="1"/>
</dbReference>
<accession>A0A9D7JZM7</accession>
<feature type="region of interest" description="Disordered" evidence="12">
    <location>
        <begin position="1"/>
        <end position="24"/>
    </location>
</feature>
<dbReference type="AlphaFoldDB" id="A0A9D7JZM7"/>
<dbReference type="GO" id="GO:0050660">
    <property type="term" value="F:flavin adenine dinucleotide binding"/>
    <property type="evidence" value="ECO:0007669"/>
    <property type="project" value="InterPro"/>
</dbReference>
<evidence type="ECO:0000256" key="9">
    <source>
        <dbReference type="ARBA" id="ARBA00022989"/>
    </source>
</evidence>
<feature type="domain" description="Glucose-methanol-choline oxidoreductase C-terminal" evidence="15">
    <location>
        <begin position="397"/>
        <end position="532"/>
    </location>
</feature>
<evidence type="ECO:0000256" key="12">
    <source>
        <dbReference type="SAM" id="MobiDB-lite"/>
    </source>
</evidence>
<dbReference type="Proteomes" id="UP000886689">
    <property type="component" value="Unassembled WGS sequence"/>
</dbReference>
<keyword evidence="10" id="KW-0560">Oxidoreductase</keyword>
<keyword evidence="6" id="KW-0285">Flavoprotein</keyword>
<dbReference type="GO" id="GO:0016020">
    <property type="term" value="C:membrane"/>
    <property type="evidence" value="ECO:0007669"/>
    <property type="project" value="UniProtKB-SubCell"/>
</dbReference>
<dbReference type="InterPro" id="IPR000172">
    <property type="entry name" value="GMC_OxRdtase_N"/>
</dbReference>
<comment type="catalytic activity">
    <reaction evidence="1">
        <text>a long-chain primary fatty alcohol + O2 = a long-chain fatty aldehyde + H2O2</text>
        <dbReference type="Rhea" id="RHEA:22756"/>
        <dbReference type="ChEBI" id="CHEBI:15379"/>
        <dbReference type="ChEBI" id="CHEBI:16240"/>
        <dbReference type="ChEBI" id="CHEBI:17176"/>
        <dbReference type="ChEBI" id="CHEBI:77396"/>
        <dbReference type="EC" id="1.1.3.20"/>
    </reaction>
</comment>
<evidence type="ECO:0000256" key="8">
    <source>
        <dbReference type="ARBA" id="ARBA00022827"/>
    </source>
</evidence>
<name>A0A9D7JZM7_9PROT</name>
<dbReference type="EMBL" id="JADJUC010000002">
    <property type="protein sequence ID" value="MBK8523096.1"/>
    <property type="molecule type" value="Genomic_DNA"/>
</dbReference>
<evidence type="ECO:0000259" key="13">
    <source>
        <dbReference type="Pfam" id="PF00732"/>
    </source>
</evidence>
<evidence type="ECO:0000256" key="1">
    <source>
        <dbReference type="ARBA" id="ARBA00000920"/>
    </source>
</evidence>
<proteinExistence type="inferred from homology"/>
<sequence length="552" mass="59292">MTDTQPGRQREAVSNPTRDPMRDGLAAGWKHIDASRLQADTMLEADVVIIGSGAGGGIAAELLSDAGLKVILVEEGPLMTTSDFRMRESEAYPQLYQESAARKTVDKAITILQGRCVGGSTTVNWTSSFRTPPTTLAYWQEALGLRQLSVESMAPWFAAMEDRLGVRPWPVEPNANNGLLAQGAEKVGVPTHVIPRNVRGCWNLGYCGMGCPIGAKQSMLVTSIPAALARGAVLISRLRADRLIFSPQQRIVGLKGLAMQADGVRPSRINVRIRARHFVLAGGAVGSPALLLRSKAPDPHGLLGQRTFLHPTLVSAGVFSQRVDGYAGAPQTIYSDHYLEQFAVDGPLGFKLETPPLHPVLYSTTLQGFGAQHADKMRDFPHAQVLIALVRDGFHPQSLGGRVRLRSDGSPALDYPLNEVFWEAARRALLAMAEIQFAAGAKRVTPVHEGTLGYSSWAEAKRGIADLPLKPLACRIVSAHVMGGCAMGATPERGVVDPRGRHFQIENLTVCDGSLFPTSIGANPQLSIYGLAARNISLLAAELQNRPALAIP</sequence>
<dbReference type="EC" id="1.1.3.20" evidence="5"/>
<evidence type="ECO:0000256" key="6">
    <source>
        <dbReference type="ARBA" id="ARBA00022630"/>
    </source>
</evidence>
<evidence type="ECO:0000256" key="5">
    <source>
        <dbReference type="ARBA" id="ARBA00013125"/>
    </source>
</evidence>
<dbReference type="SUPFAM" id="SSF51905">
    <property type="entry name" value="FAD/NAD(P)-binding domain"/>
    <property type="match status" value="1"/>
</dbReference>
<evidence type="ECO:0000256" key="4">
    <source>
        <dbReference type="ARBA" id="ARBA00010790"/>
    </source>
</evidence>
<feature type="domain" description="FAD-dependent oxidoreductase 2 FAD-binding" evidence="14">
    <location>
        <begin position="46"/>
        <end position="78"/>
    </location>
</feature>
<reference evidence="16" key="1">
    <citation type="submission" date="2020-10" db="EMBL/GenBank/DDBJ databases">
        <title>Connecting structure to function with the recovery of over 1000 high-quality activated sludge metagenome-assembled genomes encoding full-length rRNA genes using long-read sequencing.</title>
        <authorList>
            <person name="Singleton C.M."/>
            <person name="Petriglieri F."/>
            <person name="Kristensen J.M."/>
            <person name="Kirkegaard R.H."/>
            <person name="Michaelsen T.Y."/>
            <person name="Andersen M.H."/>
            <person name="Karst S.M."/>
            <person name="Dueholm M.S."/>
            <person name="Nielsen P.H."/>
            <person name="Albertsen M."/>
        </authorList>
    </citation>
    <scope>NUCLEOTIDE SEQUENCE</scope>
    <source>
        <strain evidence="16">Hirt_18-Q3-R61-65_BATAC.395</strain>
    </source>
</reference>
<feature type="domain" description="Glucose-methanol-choline oxidoreductase N-terminal" evidence="13">
    <location>
        <begin position="94"/>
        <end position="311"/>
    </location>
</feature>
<dbReference type="InterPro" id="IPR036188">
    <property type="entry name" value="FAD/NAD-bd_sf"/>
</dbReference>
<dbReference type="InterPro" id="IPR007867">
    <property type="entry name" value="GMC_OxRtase_C"/>
</dbReference>
<evidence type="ECO:0000313" key="16">
    <source>
        <dbReference type="EMBL" id="MBK8523096.1"/>
    </source>
</evidence>
<evidence type="ECO:0000256" key="2">
    <source>
        <dbReference type="ARBA" id="ARBA00003842"/>
    </source>
</evidence>
<dbReference type="GO" id="GO:0046577">
    <property type="term" value="F:long-chain-alcohol oxidase activity"/>
    <property type="evidence" value="ECO:0007669"/>
    <property type="project" value="UniProtKB-EC"/>
</dbReference>
<evidence type="ECO:0000313" key="17">
    <source>
        <dbReference type="Proteomes" id="UP000886689"/>
    </source>
</evidence>
<keyword evidence="7" id="KW-0812">Transmembrane</keyword>
<dbReference type="Pfam" id="PF05199">
    <property type="entry name" value="GMC_oxred_C"/>
    <property type="match status" value="1"/>
</dbReference>
<comment type="function">
    <text evidence="2">Long-chain fatty alcohol oxidase involved in the omega-oxidation pathway of lipid degradation.</text>
</comment>
<protein>
    <recommendedName>
        <fullName evidence="5">long-chain-alcohol oxidase</fullName>
        <ecNumber evidence="5">1.1.3.20</ecNumber>
    </recommendedName>
</protein>
<gene>
    <name evidence="16" type="ORF">IPL58_02605</name>
</gene>